<evidence type="ECO:0000313" key="3">
    <source>
        <dbReference type="EnsemblPlants" id="PNT70822"/>
    </source>
</evidence>
<protein>
    <submittedName>
        <fullName evidence="2 3">Uncharacterized protein</fullName>
    </submittedName>
</protein>
<dbReference type="Gramene" id="PNT70822">
    <property type="protein sequence ID" value="PNT70822"/>
    <property type="gene ID" value="BRADI_2g18723v3"/>
</dbReference>
<sequence length="59" mass="6480">MPTAGRVNCKWELKREDRGLVDLIRINGCRCIRSGSKRGGRRPVGAQATQSMLYGTATS</sequence>
<feature type="compositionally biased region" description="Polar residues" evidence="1">
    <location>
        <begin position="47"/>
        <end position="59"/>
    </location>
</feature>
<accession>A0A2K2D960</accession>
<dbReference type="AlphaFoldDB" id="A0A2K2D960"/>
<reference evidence="2 3" key="1">
    <citation type="journal article" date="2010" name="Nature">
        <title>Genome sequencing and analysis of the model grass Brachypodium distachyon.</title>
        <authorList>
            <consortium name="International Brachypodium Initiative"/>
        </authorList>
    </citation>
    <scope>NUCLEOTIDE SEQUENCE [LARGE SCALE GENOMIC DNA]</scope>
    <source>
        <strain evidence="2 3">Bd21</strain>
    </source>
</reference>
<proteinExistence type="predicted"/>
<evidence type="ECO:0000256" key="1">
    <source>
        <dbReference type="SAM" id="MobiDB-lite"/>
    </source>
</evidence>
<dbReference type="Proteomes" id="UP000008810">
    <property type="component" value="Chromosome 2"/>
</dbReference>
<reference evidence="2" key="2">
    <citation type="submission" date="2017-06" db="EMBL/GenBank/DDBJ databases">
        <title>WGS assembly of Brachypodium distachyon.</title>
        <authorList>
            <consortium name="The International Brachypodium Initiative"/>
            <person name="Lucas S."/>
            <person name="Harmon-Smith M."/>
            <person name="Lail K."/>
            <person name="Tice H."/>
            <person name="Grimwood J."/>
            <person name="Bruce D."/>
            <person name="Barry K."/>
            <person name="Shu S."/>
            <person name="Lindquist E."/>
            <person name="Wang M."/>
            <person name="Pitluck S."/>
            <person name="Vogel J.P."/>
            <person name="Garvin D.F."/>
            <person name="Mockler T.C."/>
            <person name="Schmutz J."/>
            <person name="Rokhsar D."/>
            <person name="Bevan M.W."/>
        </authorList>
    </citation>
    <scope>NUCLEOTIDE SEQUENCE</scope>
    <source>
        <strain evidence="2">Bd21</strain>
    </source>
</reference>
<evidence type="ECO:0000313" key="2">
    <source>
        <dbReference type="EMBL" id="PNT70822.1"/>
    </source>
</evidence>
<dbReference type="EnsemblPlants" id="PNT70822">
    <property type="protein sequence ID" value="PNT70822"/>
    <property type="gene ID" value="BRADI_2g18723v3"/>
</dbReference>
<dbReference type="InParanoid" id="A0A2K2D960"/>
<organism evidence="2">
    <name type="scientific">Brachypodium distachyon</name>
    <name type="common">Purple false brome</name>
    <name type="synonym">Trachynia distachya</name>
    <dbReference type="NCBI Taxonomy" id="15368"/>
    <lineage>
        <taxon>Eukaryota</taxon>
        <taxon>Viridiplantae</taxon>
        <taxon>Streptophyta</taxon>
        <taxon>Embryophyta</taxon>
        <taxon>Tracheophyta</taxon>
        <taxon>Spermatophyta</taxon>
        <taxon>Magnoliopsida</taxon>
        <taxon>Liliopsida</taxon>
        <taxon>Poales</taxon>
        <taxon>Poaceae</taxon>
        <taxon>BOP clade</taxon>
        <taxon>Pooideae</taxon>
        <taxon>Stipodae</taxon>
        <taxon>Brachypodieae</taxon>
        <taxon>Brachypodium</taxon>
    </lineage>
</organism>
<gene>
    <name evidence="2" type="ORF">BRADI_2g18723v3</name>
</gene>
<dbReference type="EMBL" id="CM000881">
    <property type="protein sequence ID" value="PNT70822.1"/>
    <property type="molecule type" value="Genomic_DNA"/>
</dbReference>
<feature type="region of interest" description="Disordered" evidence="1">
    <location>
        <begin position="35"/>
        <end position="59"/>
    </location>
</feature>
<keyword evidence="4" id="KW-1185">Reference proteome</keyword>
<reference evidence="3" key="3">
    <citation type="submission" date="2018-08" db="UniProtKB">
        <authorList>
            <consortium name="EnsemblPlants"/>
        </authorList>
    </citation>
    <scope>IDENTIFICATION</scope>
    <source>
        <strain evidence="3">cv. Bd21</strain>
    </source>
</reference>
<name>A0A2K2D960_BRADI</name>
<evidence type="ECO:0000313" key="4">
    <source>
        <dbReference type="Proteomes" id="UP000008810"/>
    </source>
</evidence>